<keyword evidence="5" id="KW-0677">Repeat</keyword>
<protein>
    <submittedName>
        <fullName evidence="10">ARM repeat-containing protein</fullName>
    </submittedName>
</protein>
<dbReference type="InterPro" id="IPR040122">
    <property type="entry name" value="Importin_beta"/>
</dbReference>
<dbReference type="EMBL" id="ML977165">
    <property type="protein sequence ID" value="KAF1984820.1"/>
    <property type="molecule type" value="Genomic_DNA"/>
</dbReference>
<accession>A0A6G1GVM0</accession>
<keyword evidence="6" id="KW-0653">Protein transport</keyword>
<dbReference type="Pfam" id="PF25780">
    <property type="entry name" value="TPR_IPO5"/>
    <property type="match status" value="1"/>
</dbReference>
<evidence type="ECO:0000256" key="2">
    <source>
        <dbReference type="ARBA" id="ARBA00004496"/>
    </source>
</evidence>
<dbReference type="InterPro" id="IPR016024">
    <property type="entry name" value="ARM-type_fold"/>
</dbReference>
<name>A0A6G1GVM0_9PEZI</name>
<evidence type="ECO:0000256" key="8">
    <source>
        <dbReference type="PROSITE-ProRule" id="PRU00103"/>
    </source>
</evidence>
<dbReference type="InterPro" id="IPR058584">
    <property type="entry name" value="IMB1_TNPO1-like_TPR"/>
</dbReference>
<dbReference type="GO" id="GO:0006606">
    <property type="term" value="P:protein import into nucleus"/>
    <property type="evidence" value="ECO:0007669"/>
    <property type="project" value="InterPro"/>
</dbReference>
<dbReference type="InterPro" id="IPR021133">
    <property type="entry name" value="HEAT_type_2"/>
</dbReference>
<organism evidence="10 11">
    <name type="scientific">Aulographum hederae CBS 113979</name>
    <dbReference type="NCBI Taxonomy" id="1176131"/>
    <lineage>
        <taxon>Eukaryota</taxon>
        <taxon>Fungi</taxon>
        <taxon>Dikarya</taxon>
        <taxon>Ascomycota</taxon>
        <taxon>Pezizomycotina</taxon>
        <taxon>Dothideomycetes</taxon>
        <taxon>Pleosporomycetidae</taxon>
        <taxon>Aulographales</taxon>
        <taxon>Aulographaceae</taxon>
    </lineage>
</organism>
<comment type="subcellular location">
    <subcellularLocation>
        <location evidence="2">Cytoplasm</location>
    </subcellularLocation>
    <subcellularLocation>
        <location evidence="1">Nucleus</location>
    </subcellularLocation>
</comment>
<dbReference type="Proteomes" id="UP000800041">
    <property type="component" value="Unassembled WGS sequence"/>
</dbReference>
<keyword evidence="7" id="KW-0539">Nucleus</keyword>
<evidence type="ECO:0000313" key="11">
    <source>
        <dbReference type="Proteomes" id="UP000800041"/>
    </source>
</evidence>
<evidence type="ECO:0000259" key="9">
    <source>
        <dbReference type="PROSITE" id="PS50166"/>
    </source>
</evidence>
<dbReference type="OrthoDB" id="7862313at2759"/>
<evidence type="ECO:0000256" key="5">
    <source>
        <dbReference type="ARBA" id="ARBA00022737"/>
    </source>
</evidence>
<dbReference type="Pfam" id="PF03810">
    <property type="entry name" value="IBN_N"/>
    <property type="match status" value="1"/>
</dbReference>
<keyword evidence="4" id="KW-0963">Cytoplasm</keyword>
<dbReference type="PROSITE" id="PS50077">
    <property type="entry name" value="HEAT_REPEAT"/>
    <property type="match status" value="1"/>
</dbReference>
<proteinExistence type="predicted"/>
<keyword evidence="11" id="KW-1185">Reference proteome</keyword>
<evidence type="ECO:0000256" key="1">
    <source>
        <dbReference type="ARBA" id="ARBA00004123"/>
    </source>
</evidence>
<evidence type="ECO:0000256" key="7">
    <source>
        <dbReference type="ARBA" id="ARBA00023242"/>
    </source>
</evidence>
<sequence length="1077" mass="118253">MDDQEFVQLLQSLLQPDTERVKAATGTLNKKYYTSPQSLVALIHVLTTHGDSGLRQLAAIEARKLVPKFWGDVPTNQKPQIRNQVLQSIFSEQKDIVRHGTSRVIATIASIDFEGGQWGDLPSLLMNGANSNQVREREAAVHVIFALLEIPGEYMDQDRLWEVFSKTLQDNESAAVRANTMEALSRMAMMIEADEQEDAVAKFQQLVPTMVNVLQGFIKDEDEENAMKAFEAFQTFLGCETALLAKHFGDLVRFMLHISVNKSLDDEFRNQALAFLMQCVRYRKLKIQGLRLGEELTLKALEIVPELGDLTGEEEDVTPARSALGLLDILASSLPPSQVVVPLLKAIGPYVTSEDPDRRRAGILALGMSVEGAPDFIATQLQEILPMVLHLLADPSVSVRAGALNGVARLADDLAENMGKEHAKLIPALIQNFDMAVNDLSGPNGDANLGIIKGSCNAVDSLIEGLEPEDAAKYVSELIPRFIKVVGHEEMKTKMAAVGAIGSVASAAEDAFLPYFNHTMQILGEYIMIKGDSDELDLRGAVCDAFGKIATAVGAEPFKQYLGPLMQSSEEALHLDHPRLRESTFILWSTMAKVYEQDFDAYLSGVVKGLLESLEQEEPDEGGLELSQQANEMLGSLMEGKEVKQQSSASAEQEIIDVEEADDDDLDWADFDGATAIAMEKEIAIEVIGDVLTCTKSKFLPYLQKTVEVVLGLADHAYEGVRKASLGTLWRAYACLWSLAEEQGMEKWRPGLPLQVQPPDELKKLGNLVMTATLGVWQSEEDRGAVTDINRDLGATLKLCGPALLVTDKPPQNVVEDITSQLLTIITRSHPCQIDLGGEDDPDLLEESSEYDWLVIETALDCMVCLSAALGPSFSALWREFSKPVLKFVSSQEATERSQSVGSIADCIGNMRDAVSPFTGQLLKVLQHRLGDSDSDAKANATYAIGLLMANSTDERELLAALPATLRKMEPMFGAEGRVLDNACGCVARIITSYGDQIPLGEILPRLVENLPLETDYEENKPVWNMVVKLYQAQNPAIMELTPQIKPALEKVLSPPEIQLDEETREQLMGLVQFLKA</sequence>
<dbReference type="AlphaFoldDB" id="A0A6G1GVM0"/>
<dbReference type="InterPro" id="IPR057672">
    <property type="entry name" value="TPR_IPO4/5"/>
</dbReference>
<feature type="domain" description="Importin N-terminal" evidence="9">
    <location>
        <begin position="24"/>
        <end position="91"/>
    </location>
</feature>
<dbReference type="Pfam" id="PF25574">
    <property type="entry name" value="TPR_IMB1"/>
    <property type="match status" value="1"/>
</dbReference>
<dbReference type="GO" id="GO:0031267">
    <property type="term" value="F:small GTPase binding"/>
    <property type="evidence" value="ECO:0007669"/>
    <property type="project" value="InterPro"/>
</dbReference>
<keyword evidence="3" id="KW-0813">Transport</keyword>
<dbReference type="PROSITE" id="PS50166">
    <property type="entry name" value="IMPORTIN_B_NT"/>
    <property type="match status" value="1"/>
</dbReference>
<dbReference type="GO" id="GO:0005634">
    <property type="term" value="C:nucleus"/>
    <property type="evidence" value="ECO:0007669"/>
    <property type="project" value="UniProtKB-ARBA"/>
</dbReference>
<dbReference type="SMART" id="SM00913">
    <property type="entry name" value="IBN_N"/>
    <property type="match status" value="1"/>
</dbReference>
<dbReference type="InterPro" id="IPR011989">
    <property type="entry name" value="ARM-like"/>
</dbReference>
<dbReference type="SUPFAM" id="SSF48371">
    <property type="entry name" value="ARM repeat"/>
    <property type="match status" value="2"/>
</dbReference>
<evidence type="ECO:0000313" key="10">
    <source>
        <dbReference type="EMBL" id="KAF1984820.1"/>
    </source>
</evidence>
<dbReference type="GO" id="GO:0005737">
    <property type="term" value="C:cytoplasm"/>
    <property type="evidence" value="ECO:0007669"/>
    <property type="project" value="UniProtKB-SubCell"/>
</dbReference>
<evidence type="ECO:0000256" key="6">
    <source>
        <dbReference type="ARBA" id="ARBA00022927"/>
    </source>
</evidence>
<reference evidence="10" key="1">
    <citation type="journal article" date="2020" name="Stud. Mycol.">
        <title>101 Dothideomycetes genomes: a test case for predicting lifestyles and emergence of pathogens.</title>
        <authorList>
            <person name="Haridas S."/>
            <person name="Albert R."/>
            <person name="Binder M."/>
            <person name="Bloem J."/>
            <person name="Labutti K."/>
            <person name="Salamov A."/>
            <person name="Andreopoulos B."/>
            <person name="Baker S."/>
            <person name="Barry K."/>
            <person name="Bills G."/>
            <person name="Bluhm B."/>
            <person name="Cannon C."/>
            <person name="Castanera R."/>
            <person name="Culley D."/>
            <person name="Daum C."/>
            <person name="Ezra D."/>
            <person name="Gonzalez J."/>
            <person name="Henrissat B."/>
            <person name="Kuo A."/>
            <person name="Liang C."/>
            <person name="Lipzen A."/>
            <person name="Lutzoni F."/>
            <person name="Magnuson J."/>
            <person name="Mondo S."/>
            <person name="Nolan M."/>
            <person name="Ohm R."/>
            <person name="Pangilinan J."/>
            <person name="Park H.-J."/>
            <person name="Ramirez L."/>
            <person name="Alfaro M."/>
            <person name="Sun H."/>
            <person name="Tritt A."/>
            <person name="Yoshinaga Y."/>
            <person name="Zwiers L.-H."/>
            <person name="Turgeon B."/>
            <person name="Goodwin S."/>
            <person name="Spatafora J."/>
            <person name="Crous P."/>
            <person name="Grigoriev I."/>
        </authorList>
    </citation>
    <scope>NUCLEOTIDE SEQUENCE</scope>
    <source>
        <strain evidence="10">CBS 113979</strain>
    </source>
</reference>
<dbReference type="InterPro" id="IPR001494">
    <property type="entry name" value="Importin-beta_N"/>
</dbReference>
<evidence type="ECO:0000256" key="4">
    <source>
        <dbReference type="ARBA" id="ARBA00022490"/>
    </source>
</evidence>
<evidence type="ECO:0000256" key="3">
    <source>
        <dbReference type="ARBA" id="ARBA00022448"/>
    </source>
</evidence>
<dbReference type="Gene3D" id="1.25.10.10">
    <property type="entry name" value="Leucine-rich Repeat Variant"/>
    <property type="match status" value="2"/>
</dbReference>
<gene>
    <name evidence="10" type="ORF">K402DRAFT_380088</name>
</gene>
<feature type="repeat" description="HEAT" evidence="8">
    <location>
        <begin position="384"/>
        <end position="422"/>
    </location>
</feature>
<dbReference type="PANTHER" id="PTHR10527">
    <property type="entry name" value="IMPORTIN BETA"/>
    <property type="match status" value="1"/>
</dbReference>